<evidence type="ECO:0000256" key="1">
    <source>
        <dbReference type="SAM" id="MobiDB-lite"/>
    </source>
</evidence>
<gene>
    <name evidence="3" type="ORF">COY90_00065</name>
</gene>
<keyword evidence="2" id="KW-1133">Transmembrane helix</keyword>
<name>A0A2M7QF41_9BACT</name>
<accession>A0A2M7QF41</accession>
<dbReference type="EMBL" id="PFLF01000003">
    <property type="protein sequence ID" value="PIY69537.1"/>
    <property type="molecule type" value="Genomic_DNA"/>
</dbReference>
<protein>
    <submittedName>
        <fullName evidence="3">Uncharacterized protein</fullName>
    </submittedName>
</protein>
<proteinExistence type="predicted"/>
<dbReference type="Proteomes" id="UP000230108">
    <property type="component" value="Unassembled WGS sequence"/>
</dbReference>
<evidence type="ECO:0000256" key="2">
    <source>
        <dbReference type="SAM" id="Phobius"/>
    </source>
</evidence>
<reference evidence="4" key="1">
    <citation type="submission" date="2017-09" db="EMBL/GenBank/DDBJ databases">
        <title>Depth-based differentiation of microbial function through sediment-hosted aquifers and enrichment of novel symbionts in the deep terrestrial subsurface.</title>
        <authorList>
            <person name="Probst A.J."/>
            <person name="Ladd B."/>
            <person name="Jarett J.K."/>
            <person name="Geller-Mcgrath D.E."/>
            <person name="Sieber C.M.K."/>
            <person name="Emerson J.B."/>
            <person name="Anantharaman K."/>
            <person name="Thomas B.C."/>
            <person name="Malmstrom R."/>
            <person name="Stieglmeier M."/>
            <person name="Klingl A."/>
            <person name="Woyke T."/>
            <person name="Ryan C.M."/>
            <person name="Banfield J.F."/>
        </authorList>
    </citation>
    <scope>NUCLEOTIDE SEQUENCE [LARGE SCALE GENOMIC DNA]</scope>
</reference>
<feature type="transmembrane region" description="Helical" evidence="2">
    <location>
        <begin position="108"/>
        <end position="127"/>
    </location>
</feature>
<keyword evidence="2" id="KW-0472">Membrane</keyword>
<comment type="caution">
    <text evidence="3">The sequence shown here is derived from an EMBL/GenBank/DDBJ whole genome shotgun (WGS) entry which is preliminary data.</text>
</comment>
<feature type="transmembrane region" description="Helical" evidence="2">
    <location>
        <begin position="75"/>
        <end position="96"/>
    </location>
</feature>
<evidence type="ECO:0000313" key="4">
    <source>
        <dbReference type="Proteomes" id="UP000230108"/>
    </source>
</evidence>
<feature type="region of interest" description="Disordered" evidence="1">
    <location>
        <begin position="222"/>
        <end position="242"/>
    </location>
</feature>
<keyword evidence="2" id="KW-0812">Transmembrane</keyword>
<feature type="transmembrane region" description="Helical" evidence="2">
    <location>
        <begin position="30"/>
        <end position="55"/>
    </location>
</feature>
<evidence type="ECO:0000313" key="3">
    <source>
        <dbReference type="EMBL" id="PIY69537.1"/>
    </source>
</evidence>
<sequence length="242" mass="27436">MKKTVADSITDKIKKGEVTMRSQFSIWMDILGLNGGVIGLFILLVSVAGIVLYWINSNNDLILGRYGRYGLSSFIQSFPYLFVVIFLVLFALLIIIFRKFDFSYKKPFFAFTFIILCGVLLIGWMTMRHPFGQRLYQQEGQVFRMGLMNNNNAVSGIVVEIDKETITVQDEKNKNTVLNLNSDTHFPFGTPKIGSSIRSIGIWDGVSFNAIGVRVFDNTDPSTLGPDTMRRQRSGRGMMWNK</sequence>
<organism evidence="3 4">
    <name type="scientific">Candidatus Roizmanbacteria bacterium CG_4_10_14_0_8_um_filter_39_9</name>
    <dbReference type="NCBI Taxonomy" id="1974829"/>
    <lineage>
        <taxon>Bacteria</taxon>
        <taxon>Candidatus Roizmaniibacteriota</taxon>
    </lineage>
</organism>
<dbReference type="AlphaFoldDB" id="A0A2M7QF41"/>